<comment type="caution">
    <text evidence="2">The sequence shown here is derived from an EMBL/GenBank/DDBJ whole genome shotgun (WGS) entry which is preliminary data.</text>
</comment>
<evidence type="ECO:0000313" key="3">
    <source>
        <dbReference type="Proteomes" id="UP000494165"/>
    </source>
</evidence>
<dbReference type="FunFam" id="3.30.70.660:FF:000002">
    <property type="entry name" value="tRNA pseudouridine synthase"/>
    <property type="match status" value="1"/>
</dbReference>
<dbReference type="Gene3D" id="3.30.70.660">
    <property type="entry name" value="Pseudouridine synthase I, catalytic domain, C-terminal subdomain"/>
    <property type="match status" value="1"/>
</dbReference>
<dbReference type="Gene3D" id="3.30.70.580">
    <property type="entry name" value="Pseudouridine synthase I, catalytic domain, N-terminal subdomain"/>
    <property type="match status" value="1"/>
</dbReference>
<name>A0A8S1BX58_9INSE</name>
<dbReference type="GO" id="GO:0009982">
    <property type="term" value="F:pseudouridine synthase activity"/>
    <property type="evidence" value="ECO:0007669"/>
    <property type="project" value="InterPro"/>
</dbReference>
<protein>
    <recommendedName>
        <fullName evidence="4">Pseudouridine synthase I TruA alpha/beta domain-containing protein</fullName>
    </recommendedName>
</protein>
<dbReference type="InterPro" id="IPR020095">
    <property type="entry name" value="PsdUridine_synth_TruA_C"/>
</dbReference>
<dbReference type="EMBL" id="CADEPI010000003">
    <property type="protein sequence ID" value="CAB3360230.1"/>
    <property type="molecule type" value="Genomic_DNA"/>
</dbReference>
<dbReference type="InterPro" id="IPR020094">
    <property type="entry name" value="TruA/RsuA/RluB/E/F_N"/>
</dbReference>
<dbReference type="InterPro" id="IPR020103">
    <property type="entry name" value="PsdUridine_synth_cat_dom_sf"/>
</dbReference>
<proteinExistence type="predicted"/>
<dbReference type="GO" id="GO:0031119">
    <property type="term" value="P:tRNA pseudouridine synthesis"/>
    <property type="evidence" value="ECO:0007669"/>
    <property type="project" value="TreeGrafter"/>
</dbReference>
<keyword evidence="1" id="KW-0413">Isomerase</keyword>
<evidence type="ECO:0000313" key="2">
    <source>
        <dbReference type="EMBL" id="CAB3360230.1"/>
    </source>
</evidence>
<evidence type="ECO:0008006" key="4">
    <source>
        <dbReference type="Google" id="ProtNLM"/>
    </source>
</evidence>
<dbReference type="Proteomes" id="UP000494165">
    <property type="component" value="Unassembled WGS sequence"/>
</dbReference>
<dbReference type="GO" id="GO:0003723">
    <property type="term" value="F:RNA binding"/>
    <property type="evidence" value="ECO:0007669"/>
    <property type="project" value="InterPro"/>
</dbReference>
<dbReference type="SUPFAM" id="SSF55120">
    <property type="entry name" value="Pseudouridine synthase"/>
    <property type="match status" value="1"/>
</dbReference>
<reference evidence="2 3" key="1">
    <citation type="submission" date="2020-04" db="EMBL/GenBank/DDBJ databases">
        <authorList>
            <person name="Alioto T."/>
            <person name="Alioto T."/>
            <person name="Gomez Garrido J."/>
        </authorList>
    </citation>
    <scope>NUCLEOTIDE SEQUENCE [LARGE SCALE GENOMIC DNA]</scope>
</reference>
<dbReference type="InterPro" id="IPR001406">
    <property type="entry name" value="PsdUridine_synth_TruA"/>
</dbReference>
<dbReference type="GO" id="GO:1990481">
    <property type="term" value="P:mRNA pseudouridine synthesis"/>
    <property type="evidence" value="ECO:0007669"/>
    <property type="project" value="TreeGrafter"/>
</dbReference>
<dbReference type="PANTHER" id="PTHR11142">
    <property type="entry name" value="PSEUDOURIDYLATE SYNTHASE"/>
    <property type="match status" value="1"/>
</dbReference>
<evidence type="ECO:0000256" key="1">
    <source>
        <dbReference type="ARBA" id="ARBA00023235"/>
    </source>
</evidence>
<keyword evidence="3" id="KW-1185">Reference proteome</keyword>
<dbReference type="PANTHER" id="PTHR11142:SF4">
    <property type="entry name" value="PSEUDOURIDYLATE SYNTHASE 1 HOMOLOG"/>
    <property type="match status" value="1"/>
</dbReference>
<sequence>MVNKPSLQILPLLGRHLWRRYCALDAKKSMHVAESVSRQPTLTLNNRKKKVALLVGYNGQGYNSFQIKPGNRSIEDQLLMALQKGGFASEEECQNSESVFLHCGAKTGKDISAVKQTVSLLLSTDNNVEERLNSHLPPEIRVLGIRPLAAEIDSALIRDPDFCTYGYILPTFALSPFGLESKSFRASPQLIDRFREILGLFEGTKNLHNFLLRSKFENPDSERSIKKFECLEPFELGNQQYVECQVTSKIFKKDQIRLMVAFAFAIVKGIVKQNLVEKAFTQTKLDVLKAPEGGLFLQEVIFFFKESSTKQHSCSFQLHYHSYNEKFCKDGALEKLCWEQEEETIQSFKNDHIIPNIVNRVKDIS</sequence>
<dbReference type="GO" id="GO:0005634">
    <property type="term" value="C:nucleus"/>
    <property type="evidence" value="ECO:0007669"/>
    <property type="project" value="TreeGrafter"/>
</dbReference>
<dbReference type="OrthoDB" id="10256309at2759"/>
<dbReference type="AlphaFoldDB" id="A0A8S1BX58"/>
<accession>A0A8S1BX58</accession>
<organism evidence="2 3">
    <name type="scientific">Cloeon dipterum</name>
    <dbReference type="NCBI Taxonomy" id="197152"/>
    <lineage>
        <taxon>Eukaryota</taxon>
        <taxon>Metazoa</taxon>
        <taxon>Ecdysozoa</taxon>
        <taxon>Arthropoda</taxon>
        <taxon>Hexapoda</taxon>
        <taxon>Insecta</taxon>
        <taxon>Pterygota</taxon>
        <taxon>Palaeoptera</taxon>
        <taxon>Ephemeroptera</taxon>
        <taxon>Pisciforma</taxon>
        <taxon>Baetidae</taxon>
        <taxon>Cloeon</taxon>
    </lineage>
</organism>
<gene>
    <name evidence="2" type="ORF">CLODIP_2_CD08897</name>
</gene>